<dbReference type="InterPro" id="IPR012349">
    <property type="entry name" value="Split_barrel_FMN-bd"/>
</dbReference>
<name>A0A1N7EX84_9NOCA</name>
<dbReference type="Gene3D" id="2.30.110.10">
    <property type="entry name" value="Electron Transport, Fmn-binding Protein, Chain A"/>
    <property type="match status" value="1"/>
</dbReference>
<reference evidence="1 2" key="1">
    <citation type="submission" date="2017-01" db="EMBL/GenBank/DDBJ databases">
        <authorList>
            <person name="Mah S.A."/>
            <person name="Swanson W.J."/>
            <person name="Moy G.W."/>
            <person name="Vacquier V.D."/>
        </authorList>
    </citation>
    <scope>NUCLEOTIDE SEQUENCE [LARGE SCALE GENOMIC DNA]</scope>
    <source>
        <strain evidence="1 2">CPCC 203464</strain>
    </source>
</reference>
<dbReference type="EMBL" id="FTNT01000004">
    <property type="protein sequence ID" value="SIR92699.1"/>
    <property type="molecule type" value="Genomic_DNA"/>
</dbReference>
<evidence type="ECO:0000313" key="2">
    <source>
        <dbReference type="Proteomes" id="UP000186218"/>
    </source>
</evidence>
<dbReference type="AlphaFoldDB" id="A0A1N7EX84"/>
<dbReference type="PANTHER" id="PTHR35802:SF1">
    <property type="entry name" value="PROTEASE SYNTHASE AND SPORULATION PROTEIN PAI 2"/>
    <property type="match status" value="1"/>
</dbReference>
<protein>
    <submittedName>
        <fullName evidence="1">Negative transcriptional regulator, PaiB family</fullName>
    </submittedName>
</protein>
<dbReference type="PIRSF" id="PIRSF010372">
    <property type="entry name" value="PaiB"/>
    <property type="match status" value="1"/>
</dbReference>
<proteinExistence type="predicted"/>
<dbReference type="Pfam" id="PF04299">
    <property type="entry name" value="FMN_bind_2"/>
    <property type="match status" value="1"/>
</dbReference>
<evidence type="ECO:0000313" key="1">
    <source>
        <dbReference type="EMBL" id="SIR92699.1"/>
    </source>
</evidence>
<dbReference type="RefSeq" id="WP_076478374.1">
    <property type="nucleotide sequence ID" value="NZ_FTNT01000004.1"/>
</dbReference>
<dbReference type="SUPFAM" id="SSF50475">
    <property type="entry name" value="FMN-binding split barrel"/>
    <property type="match status" value="1"/>
</dbReference>
<gene>
    <name evidence="1" type="ORF">SAMN05445060_1612</name>
</gene>
<dbReference type="InterPro" id="IPR007396">
    <property type="entry name" value="TR_PAI2-type"/>
</dbReference>
<accession>A0A1N7EX84</accession>
<keyword evidence="2" id="KW-1185">Reference proteome</keyword>
<dbReference type="STRING" id="1344003.SAMN05445060_1612"/>
<dbReference type="OrthoDB" id="9794948at2"/>
<organism evidence="1 2">
    <name type="scientific">Williamsia sterculiae</name>
    <dbReference type="NCBI Taxonomy" id="1344003"/>
    <lineage>
        <taxon>Bacteria</taxon>
        <taxon>Bacillati</taxon>
        <taxon>Actinomycetota</taxon>
        <taxon>Actinomycetes</taxon>
        <taxon>Mycobacteriales</taxon>
        <taxon>Nocardiaceae</taxon>
        <taxon>Williamsia</taxon>
    </lineage>
</organism>
<dbReference type="Proteomes" id="UP000186218">
    <property type="component" value="Unassembled WGS sequence"/>
</dbReference>
<sequence>MYVPPKFALSNDQIADALRAADMAYLVSAGAAGMVVTPLPMMYDAERHSLVGHVSRANSHWRDDVAGESVAIFGGVDGYISPSLYAKKAEDGKVVPTWNYETIAVYGQLQVHDDTDWLRSHVTALSDSHEKRRSQPWSVDDAPDDFIDAQLRGIIGVELSITRWEGKAKMSQNQPERNQRSLIDGLAASRDLTDNLMAERVATYTDR</sequence>
<dbReference type="PANTHER" id="PTHR35802">
    <property type="entry name" value="PROTEASE SYNTHASE AND SPORULATION PROTEIN PAI 2"/>
    <property type="match status" value="1"/>
</dbReference>